<evidence type="ECO:0000313" key="3">
    <source>
        <dbReference type="EMBL" id="ABR32867.1"/>
    </source>
</evidence>
<dbReference type="AlphaFoldDB" id="A6LR87"/>
<accession>A6LR87</accession>
<dbReference type="PANTHER" id="PTHR11487:SF0">
    <property type="entry name" value="S-ACYL FATTY ACID SYNTHASE THIOESTERASE, MEDIUM CHAIN"/>
    <property type="match status" value="1"/>
</dbReference>
<feature type="domain" description="Thioesterase" evidence="2">
    <location>
        <begin position="21"/>
        <end position="247"/>
    </location>
</feature>
<dbReference type="SUPFAM" id="SSF53474">
    <property type="entry name" value="alpha/beta-Hydrolases"/>
    <property type="match status" value="1"/>
</dbReference>
<evidence type="ECO:0000256" key="1">
    <source>
        <dbReference type="ARBA" id="ARBA00007169"/>
    </source>
</evidence>
<comment type="similarity">
    <text evidence="1">Belongs to the thioesterase family.</text>
</comment>
<dbReference type="Gene3D" id="3.40.50.1820">
    <property type="entry name" value="alpha/beta hydrolase"/>
    <property type="match status" value="1"/>
</dbReference>
<dbReference type="InterPro" id="IPR001031">
    <property type="entry name" value="Thioesterase"/>
</dbReference>
<dbReference type="Proteomes" id="UP000000565">
    <property type="component" value="Chromosome"/>
</dbReference>
<dbReference type="InterPro" id="IPR012223">
    <property type="entry name" value="TEII"/>
</dbReference>
<dbReference type="EMBL" id="CP000721">
    <property type="protein sequence ID" value="ABR32867.1"/>
    <property type="molecule type" value="Genomic_DNA"/>
</dbReference>
<dbReference type="InterPro" id="IPR029058">
    <property type="entry name" value="AB_hydrolase_fold"/>
</dbReference>
<proteinExistence type="inferred from homology"/>
<reference evidence="3 4" key="2">
    <citation type="journal article" date="2011" name="BMC Genomics">
        <title>Single-nucleotide resolution analysis of the transcriptome structure of Clostridium beijerinckii NCIMB 8052 using RNA-Seq.</title>
        <authorList>
            <person name="Wang Y."/>
            <person name="Li X."/>
            <person name="Mao Y."/>
            <person name="Blaschek H.P."/>
        </authorList>
    </citation>
    <scope>NUCLEOTIDE SEQUENCE [LARGE SCALE GENOMIC DNA]</scope>
    <source>
        <strain evidence="4">ATCC 51743 / NCIMB 8052</strain>
    </source>
</reference>
<reference evidence="3 4" key="3">
    <citation type="journal article" date="2012" name="BMC Genomics">
        <title>Genome-wide dynamic transcriptional profiling in clostridium beijerinckii NCIMB 8052 using single-nucleotide resolution RNA-Seq.</title>
        <authorList>
            <person name="Wang Y."/>
            <person name="Li X."/>
            <person name="Mao Y."/>
            <person name="Blaschek H.P."/>
        </authorList>
    </citation>
    <scope>NUCLEOTIDE SEQUENCE [LARGE SCALE GENOMIC DNA]</scope>
    <source>
        <strain evidence="4">ATCC 51743 / NCIMB 8052</strain>
    </source>
</reference>
<gene>
    <name evidence="3" type="ordered locus">Cbei_0681</name>
</gene>
<organism evidence="3 4">
    <name type="scientific">Clostridium beijerinckii (strain ATCC 51743 / NCIMB 8052)</name>
    <name type="common">Clostridium acetobutylicum</name>
    <dbReference type="NCBI Taxonomy" id="290402"/>
    <lineage>
        <taxon>Bacteria</taxon>
        <taxon>Bacillati</taxon>
        <taxon>Bacillota</taxon>
        <taxon>Clostridia</taxon>
        <taxon>Eubacteriales</taxon>
        <taxon>Clostridiaceae</taxon>
        <taxon>Clostridium</taxon>
    </lineage>
</organism>
<dbReference type="PANTHER" id="PTHR11487">
    <property type="entry name" value="THIOESTERASE"/>
    <property type="match status" value="1"/>
</dbReference>
<dbReference type="KEGG" id="cbe:Cbei_0681"/>
<evidence type="ECO:0000259" key="2">
    <source>
        <dbReference type="Pfam" id="PF00975"/>
    </source>
</evidence>
<dbReference type="eggNOG" id="COG3208">
    <property type="taxonomic scope" value="Bacteria"/>
</dbReference>
<sequence>MDKENLNKITEVIMSKKETIKLLLLPYAGGSGLFYTHWEKYLDEHIILSPVELPGRGSRFKEPLCDNTDKVIDSIFDFVKDEIKDCNYAIFGYCVGTVLVYELYKRIVDNNLREPSHCILCAHPAPNIPKKDKPLKNTSEEELIEEWLRGSRITKEDLKNKAYLKSFFRVWKSDCKMMDNYRFSYPIYKFNCNLTLIGGKEDTFFAPNELIDEWKKFSNHNCNKYVVDGSHDFLKTNESAVIDVINKVL</sequence>
<dbReference type="ESTHER" id="clob8-a6lr87">
    <property type="family name" value="Thioesterase"/>
</dbReference>
<reference evidence="3 4" key="1">
    <citation type="submission" date="2007-06" db="EMBL/GenBank/DDBJ databases">
        <title>Complete sequence of Clostridium beijerinckii NCIMB 8052.</title>
        <authorList>
            <consortium name="US DOE Joint Genome Institute"/>
            <person name="Copeland A."/>
            <person name="Lucas S."/>
            <person name="Lapidus A."/>
            <person name="Barry K."/>
            <person name="Detter J.C."/>
            <person name="Glavina del Rio T."/>
            <person name="Hammon N."/>
            <person name="Israni S."/>
            <person name="Dalin E."/>
            <person name="Tice H."/>
            <person name="Pitluck S."/>
            <person name="Sims D."/>
            <person name="Brettin T."/>
            <person name="Bruce D."/>
            <person name="Tapia R."/>
            <person name="Brainard J."/>
            <person name="Schmutz J."/>
            <person name="Larimer F."/>
            <person name="Land M."/>
            <person name="Hauser L."/>
            <person name="Kyrpides N."/>
            <person name="Mikhailova N."/>
            <person name="Bennet G."/>
            <person name="Cann I."/>
            <person name="Chen J.-S."/>
            <person name="Contreras A.L."/>
            <person name="Jones D."/>
            <person name="Kashket E."/>
            <person name="Mitchell W."/>
            <person name="Stoddard S."/>
            <person name="Schwarz W."/>
            <person name="Qureshi N."/>
            <person name="Young M."/>
            <person name="Shi Z."/>
            <person name="Ezeji T."/>
            <person name="White B."/>
            <person name="Blaschek H."/>
            <person name="Richardson P."/>
        </authorList>
    </citation>
    <scope>NUCLEOTIDE SEQUENCE [LARGE SCALE GENOMIC DNA]</scope>
    <source>
        <strain evidence="4">ATCC 51743 / NCIMB 8052</strain>
    </source>
</reference>
<name>A6LR87_CLOB8</name>
<dbReference type="Pfam" id="PF00975">
    <property type="entry name" value="Thioesterase"/>
    <property type="match status" value="1"/>
</dbReference>
<protein>
    <submittedName>
        <fullName evidence="3">Thioesterase</fullName>
    </submittedName>
</protein>
<evidence type="ECO:0000313" key="4">
    <source>
        <dbReference type="Proteomes" id="UP000000565"/>
    </source>
</evidence>
<dbReference type="GO" id="GO:0008610">
    <property type="term" value="P:lipid biosynthetic process"/>
    <property type="evidence" value="ECO:0007669"/>
    <property type="project" value="TreeGrafter"/>
</dbReference>
<dbReference type="HOGENOM" id="CLU_070456_2_0_9"/>